<evidence type="ECO:0000313" key="2">
    <source>
        <dbReference type="Proteomes" id="UP001596432"/>
    </source>
</evidence>
<accession>A0ABD5Y2H2</accession>
<dbReference type="RefSeq" id="WP_274325492.1">
    <property type="nucleotide sequence ID" value="NZ_CP118158.1"/>
</dbReference>
<protein>
    <recommendedName>
        <fullName evidence="3">Alpha/beta hydrolase family protein</fullName>
    </recommendedName>
</protein>
<organism evidence="1 2">
    <name type="scientific">Halosimplex aquaticum</name>
    <dbReference type="NCBI Taxonomy" id="3026162"/>
    <lineage>
        <taxon>Archaea</taxon>
        <taxon>Methanobacteriati</taxon>
        <taxon>Methanobacteriota</taxon>
        <taxon>Stenosarchaea group</taxon>
        <taxon>Halobacteria</taxon>
        <taxon>Halobacteriales</taxon>
        <taxon>Haloarculaceae</taxon>
        <taxon>Halosimplex</taxon>
    </lineage>
</organism>
<dbReference type="InterPro" id="IPR029058">
    <property type="entry name" value="AB_hydrolase_fold"/>
</dbReference>
<keyword evidence="2" id="KW-1185">Reference proteome</keyword>
<dbReference type="SUPFAM" id="SSF53474">
    <property type="entry name" value="alpha/beta-Hydrolases"/>
    <property type="match status" value="1"/>
</dbReference>
<evidence type="ECO:0000313" key="1">
    <source>
        <dbReference type="EMBL" id="MFC7139925.1"/>
    </source>
</evidence>
<dbReference type="AlphaFoldDB" id="A0ABD5Y2H2"/>
<name>A0ABD5Y2H2_9EURY</name>
<reference evidence="1 2" key="1">
    <citation type="journal article" date="2019" name="Int. J. Syst. Evol. Microbiol.">
        <title>The Global Catalogue of Microorganisms (GCM) 10K type strain sequencing project: providing services to taxonomists for standard genome sequencing and annotation.</title>
        <authorList>
            <consortium name="The Broad Institute Genomics Platform"/>
            <consortium name="The Broad Institute Genome Sequencing Center for Infectious Disease"/>
            <person name="Wu L."/>
            <person name="Ma J."/>
        </authorList>
    </citation>
    <scope>NUCLEOTIDE SEQUENCE [LARGE SCALE GENOMIC DNA]</scope>
    <source>
        <strain evidence="1 2">XZYJT29</strain>
    </source>
</reference>
<dbReference type="EMBL" id="JBHTAS010000001">
    <property type="protein sequence ID" value="MFC7139925.1"/>
    <property type="molecule type" value="Genomic_DNA"/>
</dbReference>
<dbReference type="Proteomes" id="UP001596432">
    <property type="component" value="Unassembled WGS sequence"/>
</dbReference>
<dbReference type="Gene3D" id="3.40.50.1820">
    <property type="entry name" value="alpha/beta hydrolase"/>
    <property type="match status" value="1"/>
</dbReference>
<gene>
    <name evidence="1" type="ORF">ACFQMA_08770</name>
</gene>
<evidence type="ECO:0008006" key="3">
    <source>
        <dbReference type="Google" id="ProtNLM"/>
    </source>
</evidence>
<proteinExistence type="predicted"/>
<comment type="caution">
    <text evidence="1">The sequence shown here is derived from an EMBL/GenBank/DDBJ whole genome shotgun (WGS) entry which is preliminary data.</text>
</comment>
<dbReference type="GeneID" id="78820195"/>
<sequence length="301" mass="32698">MNPHALLDVAALRLSGFLYRDRKLFARSVDAPPLVDVAAEAEATVDDVAVAGRHDIAVDTPVGTFDAAYMPWQWLGPEYPTVVYHHGSSEQPFDFGRFSSNTFRRLFVATNAEVPANVVAIRTPFHGGPREDYVDAMSDLANFVGMVASSTALMEAIRAGATDRTDGPVILSGTSLGGFAATLHRAVYGTADRYVPLLAGAAFGELFVSSVYRHVAAESALARPSLLRNVLDYDAEFRAVERDDCSPLLARYDRIVEYDVQRPSYAGMELAVVDKGHLTGALATDLLRRHLLDSLPDARPD</sequence>